<accession>A0A9N9Q1Y7</accession>
<evidence type="ECO:0000313" key="2">
    <source>
        <dbReference type="Proteomes" id="UP000701801"/>
    </source>
</evidence>
<evidence type="ECO:0000313" key="1">
    <source>
        <dbReference type="EMBL" id="CAG8976620.1"/>
    </source>
</evidence>
<gene>
    <name evidence="1" type="ORF">HYALB_00002136</name>
</gene>
<name>A0A9N9Q1Y7_9HELO</name>
<organism evidence="1 2">
    <name type="scientific">Hymenoscyphus albidus</name>
    <dbReference type="NCBI Taxonomy" id="595503"/>
    <lineage>
        <taxon>Eukaryota</taxon>
        <taxon>Fungi</taxon>
        <taxon>Dikarya</taxon>
        <taxon>Ascomycota</taxon>
        <taxon>Pezizomycotina</taxon>
        <taxon>Leotiomycetes</taxon>
        <taxon>Helotiales</taxon>
        <taxon>Helotiaceae</taxon>
        <taxon>Hymenoscyphus</taxon>
    </lineage>
</organism>
<keyword evidence="2" id="KW-1185">Reference proteome</keyword>
<dbReference type="EMBL" id="CAJVRM010000184">
    <property type="protein sequence ID" value="CAG8976620.1"/>
    <property type="molecule type" value="Genomic_DNA"/>
</dbReference>
<dbReference type="Proteomes" id="UP000701801">
    <property type="component" value="Unassembled WGS sequence"/>
</dbReference>
<protein>
    <submittedName>
        <fullName evidence="1">Uncharacterized protein</fullName>
    </submittedName>
</protein>
<proteinExistence type="predicted"/>
<sequence>MKPPLVHGDGWMAKGLGTSLSHLRSWCERQSIIIGFASPAKPLEIGFTRRNAATVTAFVTYTTGNGVNESGTTTPSSYSEEEICAPSSIDYEEEKEVEITNPFQNLSIYPGNTSSRFHWNTEPAYYQNTLRAIEPRVYTFPIIQPIDVKSLLTSLQPLSSVSNSPPSPITEQTSELTPSEIHHALTIHRSSRSFLAHCMVKEHENPFPGINMNSGWNRARCKGEVWWWGRFHDLRRKMWEAQNPDAFYRDFEQELYATEEYLAGDYGALQLLMESRLRENERKRDGEYGERADGLGIPEDVVRTRDGFGRFSFERQNTPFFIRWEDVEGMGFKMVFVGEAYGRRGLARVPSEWWASRKHVFEDFRGRSFLEEIEERAEMIREGLQEWIVSRHENLELTRGFNQLKRKKTDRIGVERSIMLWEPRGKKRKMCRKPEEVMSEEWRKKRRVQEKKAGRWTDGTERMNMMWAQFHWVLNKEPEHVPWPSITIQTQPQIERRTSWCQALVELFGRWFRMALWKLIWDNESALRLSRGGLPPFKLPPFQQGRVQ</sequence>
<dbReference type="AlphaFoldDB" id="A0A9N9Q1Y7"/>
<reference evidence="1" key="1">
    <citation type="submission" date="2021-07" db="EMBL/GenBank/DDBJ databases">
        <authorList>
            <person name="Durling M."/>
        </authorList>
    </citation>
    <scope>NUCLEOTIDE SEQUENCE</scope>
</reference>
<dbReference type="OrthoDB" id="3518858at2759"/>
<comment type="caution">
    <text evidence="1">The sequence shown here is derived from an EMBL/GenBank/DDBJ whole genome shotgun (WGS) entry which is preliminary data.</text>
</comment>